<evidence type="ECO:0000313" key="3">
    <source>
        <dbReference type="EMBL" id="ADE87310.1"/>
    </source>
</evidence>
<dbReference type="GO" id="GO:0005737">
    <property type="term" value="C:cytoplasm"/>
    <property type="evidence" value="ECO:0007669"/>
    <property type="project" value="TreeGrafter"/>
</dbReference>
<feature type="domain" description="Condensation" evidence="2">
    <location>
        <begin position="63"/>
        <end position="197"/>
    </location>
</feature>
<dbReference type="InterPro" id="IPR001242">
    <property type="entry name" value="Condensation_dom"/>
</dbReference>
<protein>
    <recommendedName>
        <fullName evidence="2">Condensation domain-containing protein</fullName>
    </recommendedName>
</protein>
<name>D5AVH5_RHOCB</name>
<dbReference type="OrthoDB" id="9778690at2"/>
<evidence type="ECO:0000313" key="4">
    <source>
        <dbReference type="Proteomes" id="UP000002361"/>
    </source>
</evidence>
<dbReference type="Gene3D" id="3.30.559.10">
    <property type="entry name" value="Chloramphenicol acetyltransferase-like domain"/>
    <property type="match status" value="1"/>
</dbReference>
<geneLocation type="plasmid" evidence="3 4">
    <name>pRCB133</name>
</geneLocation>
<reference key="1">
    <citation type="submission" date="2008-12" db="EMBL/GenBank/DDBJ databases">
        <title>Complete genome sequence of Rhodobacter capsulatus SB1003.</title>
        <authorList>
            <person name="Strnad H."/>
            <person name="Lapidus A."/>
            <person name="Vlcek C."/>
            <person name="Ulbrich P."/>
            <person name="Paces J."/>
            <person name="Maltsev N."/>
            <person name="Kumar V."/>
            <person name="Kogan Y."/>
            <person name="Milgram A."/>
            <person name="Rebrekov D."/>
            <person name="Mazur M."/>
            <person name="Cox R."/>
            <person name="Kyrpides N."/>
            <person name="Kolar M."/>
            <person name="Sachova J."/>
            <person name="Ridl J."/>
            <person name="Ivanova N."/>
            <person name="Kapatral V."/>
            <person name="Los T."/>
            <person name="Lykidis A."/>
            <person name="Mikhailova N."/>
            <person name="Reznik G."/>
            <person name="Vasieva O."/>
            <person name="Fonstein M."/>
            <person name="Paces V."/>
            <person name="Haselkorn R."/>
        </authorList>
    </citation>
    <scope>NUCLEOTIDE SEQUENCE</scope>
    <source>
        <strain>SB1003</strain>
    </source>
</reference>
<dbReference type="Proteomes" id="UP000002361">
    <property type="component" value="Plasmid pRCB133"/>
</dbReference>
<proteinExistence type="predicted"/>
<reference evidence="3 4" key="2">
    <citation type="journal article" date="2010" name="J. Bacteriol.">
        <title>Complete genome sequence of the photosynthetic purple nonsulfur bacterium Rhodobacter capsulatus SB 1003.</title>
        <authorList>
            <person name="Strnad H."/>
            <person name="Lapidus A."/>
            <person name="Paces J."/>
            <person name="Ulbrich P."/>
            <person name="Vlcek C."/>
            <person name="Paces V."/>
            <person name="Haselkorn R."/>
        </authorList>
    </citation>
    <scope>NUCLEOTIDE SEQUENCE [LARGE SCALE GENOMIC DNA]</scope>
    <source>
        <strain evidence="4">ATCC BAA-309 / NBRC 16581 / SB1003</strain>
        <plasmid evidence="3 4">pRCB133</plasmid>
    </source>
</reference>
<dbReference type="SUPFAM" id="SSF52777">
    <property type="entry name" value="CoA-dependent acyltransferases"/>
    <property type="match status" value="1"/>
</dbReference>
<dbReference type="GO" id="GO:0003824">
    <property type="term" value="F:catalytic activity"/>
    <property type="evidence" value="ECO:0007669"/>
    <property type="project" value="InterPro"/>
</dbReference>
<sequence length="226" mass="23450">MMAELACAYAARAAERAPDWAGPVAPFHAFARARASAGIDARSLEHWVTALRDAPPPQPIRAPGAASRPATPEDAAPEDATAGGWCEIAVPPAVCAGLHALAKTCSASLFNTVYAAISVALQRLAGLEALTIGTSAAGRTDPAWFDTIGYFTTVTAHCLRAPGDATPRALITAVRDQITASMPHSEIPIDLVEAALSGGTAPLDAHMFEVFIQIHAQNRLNGALLP</sequence>
<keyword evidence="4" id="KW-1185">Reference proteome</keyword>
<accession>D5AVH5</accession>
<keyword evidence="3" id="KW-0614">Plasmid</keyword>
<feature type="compositionally biased region" description="Low complexity" evidence="1">
    <location>
        <begin position="70"/>
        <end position="79"/>
    </location>
</feature>
<dbReference type="RefSeq" id="WP_013069281.1">
    <property type="nucleotide sequence ID" value="NC_014035.1"/>
</dbReference>
<dbReference type="Pfam" id="PF00668">
    <property type="entry name" value="Condensation"/>
    <property type="match status" value="1"/>
</dbReference>
<evidence type="ECO:0000259" key="2">
    <source>
        <dbReference type="Pfam" id="PF00668"/>
    </source>
</evidence>
<dbReference type="GO" id="GO:0044550">
    <property type="term" value="P:secondary metabolite biosynthetic process"/>
    <property type="evidence" value="ECO:0007669"/>
    <property type="project" value="TreeGrafter"/>
</dbReference>
<dbReference type="EMBL" id="CP001313">
    <property type="protein sequence ID" value="ADE87310.1"/>
    <property type="molecule type" value="Genomic_DNA"/>
</dbReference>
<evidence type="ECO:0000256" key="1">
    <source>
        <dbReference type="SAM" id="MobiDB-lite"/>
    </source>
</evidence>
<dbReference type="AlphaFoldDB" id="D5AVH5"/>
<dbReference type="HOGENOM" id="CLU_1223946_0_0_5"/>
<organism evidence="3 4">
    <name type="scientific">Rhodobacter capsulatus (strain ATCC BAA-309 / NBRC 16581 / SB1003)</name>
    <dbReference type="NCBI Taxonomy" id="272942"/>
    <lineage>
        <taxon>Bacteria</taxon>
        <taxon>Pseudomonadati</taxon>
        <taxon>Pseudomonadota</taxon>
        <taxon>Alphaproteobacteria</taxon>
        <taxon>Rhodobacterales</taxon>
        <taxon>Rhodobacter group</taxon>
        <taxon>Rhodobacter</taxon>
    </lineage>
</organism>
<dbReference type="GO" id="GO:0043041">
    <property type="term" value="P:amino acid activation for nonribosomal peptide biosynthetic process"/>
    <property type="evidence" value="ECO:0007669"/>
    <property type="project" value="TreeGrafter"/>
</dbReference>
<dbReference type="Gene3D" id="3.30.559.30">
    <property type="entry name" value="Nonribosomal peptide synthetase, condensation domain"/>
    <property type="match status" value="1"/>
</dbReference>
<dbReference type="GO" id="GO:0031177">
    <property type="term" value="F:phosphopantetheine binding"/>
    <property type="evidence" value="ECO:0007669"/>
    <property type="project" value="TreeGrafter"/>
</dbReference>
<dbReference type="PANTHER" id="PTHR45527">
    <property type="entry name" value="NONRIBOSOMAL PEPTIDE SYNTHETASE"/>
    <property type="match status" value="1"/>
</dbReference>
<dbReference type="GeneID" id="31492364"/>
<dbReference type="InterPro" id="IPR023213">
    <property type="entry name" value="CAT-like_dom_sf"/>
</dbReference>
<gene>
    <name evidence="3" type="ordered locus">RCAP_rcp00052</name>
</gene>
<feature type="region of interest" description="Disordered" evidence="1">
    <location>
        <begin position="53"/>
        <end position="79"/>
    </location>
</feature>
<dbReference type="KEGG" id="rcp:RCAP_rcp00052"/>
<dbReference type="PANTHER" id="PTHR45527:SF1">
    <property type="entry name" value="FATTY ACID SYNTHASE"/>
    <property type="match status" value="1"/>
</dbReference>